<keyword evidence="5 9" id="KW-0297">G-protein coupled receptor</keyword>
<feature type="transmembrane region" description="Helical" evidence="10">
    <location>
        <begin position="6"/>
        <end position="37"/>
    </location>
</feature>
<feature type="transmembrane region" description="Helical" evidence="10">
    <location>
        <begin position="171"/>
        <end position="201"/>
    </location>
</feature>
<evidence type="ECO:0000313" key="17">
    <source>
        <dbReference type="EMBL" id="CAF4187059.1"/>
    </source>
</evidence>
<evidence type="ECO:0000256" key="3">
    <source>
        <dbReference type="ARBA" id="ARBA00022692"/>
    </source>
</evidence>
<keyword evidence="7 9" id="KW-0675">Receptor</keyword>
<dbReference type="PROSITE" id="PS00237">
    <property type="entry name" value="G_PROTEIN_RECEP_F1_1"/>
    <property type="match status" value="1"/>
</dbReference>
<evidence type="ECO:0000313" key="16">
    <source>
        <dbReference type="EMBL" id="CAF3753476.1"/>
    </source>
</evidence>
<dbReference type="GO" id="GO:0007187">
    <property type="term" value="P:G protein-coupled receptor signaling pathway, coupled to cyclic nucleotide second messenger"/>
    <property type="evidence" value="ECO:0007669"/>
    <property type="project" value="TreeGrafter"/>
</dbReference>
<name>A0A818EUP0_9BILA</name>
<dbReference type="OrthoDB" id="10071887at2759"/>
<dbReference type="Proteomes" id="UP000663825">
    <property type="component" value="Unassembled WGS sequence"/>
</dbReference>
<dbReference type="EMBL" id="CAJNXB010005653">
    <property type="protein sequence ID" value="CAF3434278.1"/>
    <property type="molecule type" value="Genomic_DNA"/>
</dbReference>
<evidence type="ECO:0000256" key="9">
    <source>
        <dbReference type="RuleBase" id="RU000688"/>
    </source>
</evidence>
<reference evidence="13" key="1">
    <citation type="submission" date="2021-02" db="EMBL/GenBank/DDBJ databases">
        <authorList>
            <person name="Nowell W R."/>
        </authorList>
    </citation>
    <scope>NUCLEOTIDE SEQUENCE</scope>
</reference>
<dbReference type="EMBL" id="CAJOBR010000847">
    <property type="protein sequence ID" value="CAF4553035.1"/>
    <property type="molecule type" value="Genomic_DNA"/>
</dbReference>
<evidence type="ECO:0000313" key="22">
    <source>
        <dbReference type="Proteomes" id="UP000663833"/>
    </source>
</evidence>
<dbReference type="EMBL" id="CAJNYD010002957">
    <property type="protein sequence ID" value="CAF3465432.1"/>
    <property type="molecule type" value="Genomic_DNA"/>
</dbReference>
<dbReference type="EMBL" id="CAJNYU010004051">
    <property type="protein sequence ID" value="CAF3721965.1"/>
    <property type="molecule type" value="Genomic_DNA"/>
</dbReference>
<evidence type="ECO:0000256" key="7">
    <source>
        <dbReference type="ARBA" id="ARBA00023170"/>
    </source>
</evidence>
<dbReference type="Proteomes" id="UP000663865">
    <property type="component" value="Unassembled WGS sequence"/>
</dbReference>
<dbReference type="PANTHER" id="PTHR24247:SF195">
    <property type="entry name" value="G-PROTEIN COUPLED RECEPTORS FAMILY 1 PROFILE DOMAIN-CONTAINING PROTEIN"/>
    <property type="match status" value="1"/>
</dbReference>
<evidence type="ECO:0000313" key="14">
    <source>
        <dbReference type="EMBL" id="CAF3721965.1"/>
    </source>
</evidence>
<keyword evidence="8 9" id="KW-0807">Transducer</keyword>
<dbReference type="GO" id="GO:0045202">
    <property type="term" value="C:synapse"/>
    <property type="evidence" value="ECO:0007669"/>
    <property type="project" value="TreeGrafter"/>
</dbReference>
<organism evidence="13 22">
    <name type="scientific">Rotaria socialis</name>
    <dbReference type="NCBI Taxonomy" id="392032"/>
    <lineage>
        <taxon>Eukaryota</taxon>
        <taxon>Metazoa</taxon>
        <taxon>Spiralia</taxon>
        <taxon>Gnathifera</taxon>
        <taxon>Rotifera</taxon>
        <taxon>Eurotatoria</taxon>
        <taxon>Bdelloidea</taxon>
        <taxon>Philodinida</taxon>
        <taxon>Philodinidae</taxon>
        <taxon>Rotaria</taxon>
    </lineage>
</organism>
<dbReference type="PROSITE" id="PS50262">
    <property type="entry name" value="G_PROTEIN_RECEP_F1_2"/>
    <property type="match status" value="1"/>
</dbReference>
<dbReference type="EMBL" id="CAJOBO010002594">
    <property type="protein sequence ID" value="CAF4459328.1"/>
    <property type="molecule type" value="Genomic_DNA"/>
</dbReference>
<dbReference type="InterPro" id="IPR000276">
    <property type="entry name" value="GPCR_Rhodpsn"/>
</dbReference>
<feature type="transmembrane region" description="Helical" evidence="10">
    <location>
        <begin position="362"/>
        <end position="384"/>
    </location>
</feature>
<keyword evidence="3 9" id="KW-0812">Transmembrane</keyword>
<dbReference type="Proteomes" id="UP000663838">
    <property type="component" value="Unassembled WGS sequence"/>
</dbReference>
<dbReference type="Proteomes" id="UP000663833">
    <property type="component" value="Unassembled WGS sequence"/>
</dbReference>
<comment type="subcellular location">
    <subcellularLocation>
        <location evidence="1">Cell membrane</location>
        <topology evidence="1">Multi-pass membrane protein</topology>
    </subcellularLocation>
</comment>
<dbReference type="EMBL" id="CAJNYV010005574">
    <property type="protein sequence ID" value="CAF3753476.1"/>
    <property type="molecule type" value="Genomic_DNA"/>
</dbReference>
<keyword evidence="2" id="KW-1003">Cell membrane</keyword>
<dbReference type="Proteomes" id="UP000663873">
    <property type="component" value="Unassembled WGS sequence"/>
</dbReference>
<dbReference type="Proteomes" id="UP000663872">
    <property type="component" value="Unassembled WGS sequence"/>
</dbReference>
<feature type="transmembrane region" description="Helical" evidence="10">
    <location>
        <begin position="127"/>
        <end position="151"/>
    </location>
</feature>
<dbReference type="GO" id="GO:0007197">
    <property type="term" value="P:adenylate cyclase-inhibiting G protein-coupled acetylcholine receptor signaling pathway"/>
    <property type="evidence" value="ECO:0007669"/>
    <property type="project" value="TreeGrafter"/>
</dbReference>
<evidence type="ECO:0000313" key="12">
    <source>
        <dbReference type="EMBL" id="CAF3434278.1"/>
    </source>
</evidence>
<dbReference type="GO" id="GO:0030425">
    <property type="term" value="C:dendrite"/>
    <property type="evidence" value="ECO:0007669"/>
    <property type="project" value="TreeGrafter"/>
</dbReference>
<dbReference type="GO" id="GO:0016907">
    <property type="term" value="F:G protein-coupled acetylcholine receptor activity"/>
    <property type="evidence" value="ECO:0007669"/>
    <property type="project" value="TreeGrafter"/>
</dbReference>
<gene>
    <name evidence="14" type="ORF">FME351_LOCUS29117</name>
    <name evidence="15" type="ORF">GRG538_LOCUS30485</name>
    <name evidence="19" type="ORF">HFQ381_LOCUS24516</name>
    <name evidence="16" type="ORF">KIK155_LOCUS29842</name>
    <name evidence="13" type="ORF">LUA448_LOCUS22967</name>
    <name evidence="20" type="ORF">QYT958_LOCUS8446</name>
    <name evidence="12" type="ORF">TIS948_LOCUS30612</name>
    <name evidence="21" type="ORF">TOA249_LOCUS28858</name>
    <name evidence="18" type="ORF">TSG867_LOCUS72</name>
    <name evidence="17" type="ORF">UJA718_LOCUS5683</name>
</gene>
<evidence type="ECO:0000256" key="5">
    <source>
        <dbReference type="ARBA" id="ARBA00023040"/>
    </source>
</evidence>
<dbReference type="Proteomes" id="UP000663848">
    <property type="component" value="Unassembled WGS sequence"/>
</dbReference>
<keyword evidence="6 10" id="KW-0472">Membrane</keyword>
<dbReference type="Gene3D" id="1.20.1070.10">
    <property type="entry name" value="Rhodopsin 7-helix transmembrane proteins"/>
    <property type="match status" value="2"/>
</dbReference>
<sequence>MTNDSSQIIISILICIFLSLIALTTATGNIIVILAFYYDKKLRTVNDYFIMNMAIADFLVGFFCIPFYIPYSIKQSWPFGRLFCKIWVTVDDVSTMASVINIAVISINRYWSIAYPISYRKYVRQNFVYLVMAVVWCLSFINFAPGIWLISLFNRKEENRKDCSGDYNRSFIYMLIAQFNYFIWPFIVLCILNLLIMLNIWKRTRKMSNIKINNSYKKKKNCSDKFNNSINDPYHVNHCQTLTNERRSSSNSPKITKNKRNFIQEYSPITQKKCRINKKLQRKNNNSTKIVYSSHSRILSIKSSNIKSETARINLSDSIIAACDTENEIQLTKTIKNQTKEICRTDRPDLRIKRDRKAARSLFILVIVFLIFLFPYVICAIITTAGFKISETTFEISFWLLWMNSTCNPFLYPFIQIKYRRAYVKLFQSCFKHIHFKSSNYFS</sequence>
<dbReference type="AlphaFoldDB" id="A0A818EUP0"/>
<proteinExistence type="inferred from homology"/>
<dbReference type="EMBL" id="CAJNYT010005378">
    <property type="protein sequence ID" value="CAF3734934.1"/>
    <property type="molecule type" value="Genomic_DNA"/>
</dbReference>
<evidence type="ECO:0000256" key="1">
    <source>
        <dbReference type="ARBA" id="ARBA00004651"/>
    </source>
</evidence>
<dbReference type="EMBL" id="CAJOBP010000506">
    <property type="protein sequence ID" value="CAF4187059.1"/>
    <property type="molecule type" value="Genomic_DNA"/>
</dbReference>
<evidence type="ECO:0000256" key="10">
    <source>
        <dbReference type="SAM" id="Phobius"/>
    </source>
</evidence>
<evidence type="ECO:0000313" key="23">
    <source>
        <dbReference type="Proteomes" id="UP000663873"/>
    </source>
</evidence>
<feature type="domain" description="G-protein coupled receptors family 1 profile" evidence="11">
    <location>
        <begin position="28"/>
        <end position="412"/>
    </location>
</feature>
<comment type="similarity">
    <text evidence="9">Belongs to the G-protein coupled receptor 1 family.</text>
</comment>
<evidence type="ECO:0000256" key="6">
    <source>
        <dbReference type="ARBA" id="ARBA00023136"/>
    </source>
</evidence>
<evidence type="ECO:0000256" key="2">
    <source>
        <dbReference type="ARBA" id="ARBA00022475"/>
    </source>
</evidence>
<dbReference type="GO" id="GO:0005886">
    <property type="term" value="C:plasma membrane"/>
    <property type="evidence" value="ECO:0007669"/>
    <property type="project" value="UniProtKB-SubCell"/>
</dbReference>
<evidence type="ECO:0000313" key="20">
    <source>
        <dbReference type="EMBL" id="CAF4553035.1"/>
    </source>
</evidence>
<protein>
    <recommendedName>
        <fullName evidence="11">G-protein coupled receptors family 1 profile domain-containing protein</fullName>
    </recommendedName>
</protein>
<comment type="caution">
    <text evidence="13">The sequence shown here is derived from an EMBL/GenBank/DDBJ whole genome shotgun (WGS) entry which is preliminary data.</text>
</comment>
<feature type="transmembrane region" description="Helical" evidence="10">
    <location>
        <begin position="396"/>
        <end position="415"/>
    </location>
</feature>
<evidence type="ECO:0000259" key="11">
    <source>
        <dbReference type="PROSITE" id="PS50262"/>
    </source>
</evidence>
<dbReference type="Proteomes" id="UP000663851">
    <property type="component" value="Unassembled WGS sequence"/>
</dbReference>
<evidence type="ECO:0000313" key="18">
    <source>
        <dbReference type="EMBL" id="CAF4200330.1"/>
    </source>
</evidence>
<dbReference type="PRINTS" id="PR00237">
    <property type="entry name" value="GPCRRHODOPSN"/>
</dbReference>
<dbReference type="Proteomes" id="UP000663869">
    <property type="component" value="Unassembled WGS sequence"/>
</dbReference>
<evidence type="ECO:0000256" key="8">
    <source>
        <dbReference type="ARBA" id="ARBA00023224"/>
    </source>
</evidence>
<accession>A0A818EUP0</accession>
<feature type="transmembrane region" description="Helical" evidence="10">
    <location>
        <begin position="49"/>
        <end position="73"/>
    </location>
</feature>
<evidence type="ECO:0000256" key="4">
    <source>
        <dbReference type="ARBA" id="ARBA00022989"/>
    </source>
</evidence>
<evidence type="ECO:0000313" key="15">
    <source>
        <dbReference type="EMBL" id="CAF3734934.1"/>
    </source>
</evidence>
<dbReference type="GO" id="GO:0004993">
    <property type="term" value="F:G protein-coupled serotonin receptor activity"/>
    <property type="evidence" value="ECO:0007669"/>
    <property type="project" value="TreeGrafter"/>
</dbReference>
<evidence type="ECO:0000313" key="19">
    <source>
        <dbReference type="EMBL" id="CAF4459328.1"/>
    </source>
</evidence>
<dbReference type="InterPro" id="IPR017452">
    <property type="entry name" value="GPCR_Rhodpsn_7TM"/>
</dbReference>
<dbReference type="PANTHER" id="PTHR24247">
    <property type="entry name" value="5-HYDROXYTRYPTAMINE RECEPTOR"/>
    <property type="match status" value="1"/>
</dbReference>
<dbReference type="SUPFAM" id="SSF81321">
    <property type="entry name" value="Family A G protein-coupled receptor-like"/>
    <property type="match status" value="1"/>
</dbReference>
<dbReference type="Proteomes" id="UP000663862">
    <property type="component" value="Unassembled WGS sequence"/>
</dbReference>
<evidence type="ECO:0000313" key="13">
    <source>
        <dbReference type="EMBL" id="CAF3465432.1"/>
    </source>
</evidence>
<evidence type="ECO:0000313" key="21">
    <source>
        <dbReference type="EMBL" id="CAF4875785.1"/>
    </source>
</evidence>
<dbReference type="EMBL" id="CAJOBQ010000001">
    <property type="protein sequence ID" value="CAF4200330.1"/>
    <property type="molecule type" value="Genomic_DNA"/>
</dbReference>
<keyword evidence="4 10" id="KW-1133">Transmembrane helix</keyword>
<keyword evidence="23" id="KW-1185">Reference proteome</keyword>
<dbReference type="EMBL" id="CAJOBS010004176">
    <property type="protein sequence ID" value="CAF4875785.1"/>
    <property type="molecule type" value="Genomic_DNA"/>
</dbReference>
<dbReference type="Pfam" id="PF00001">
    <property type="entry name" value="7tm_1"/>
    <property type="match status" value="1"/>
</dbReference>